<evidence type="ECO:0000313" key="10">
    <source>
        <dbReference type="Proteomes" id="UP000237000"/>
    </source>
</evidence>
<dbReference type="InterPro" id="IPR001480">
    <property type="entry name" value="Bulb-type_lectin_dom"/>
</dbReference>
<evidence type="ECO:0000256" key="5">
    <source>
        <dbReference type="SAM" id="MobiDB-lite"/>
    </source>
</evidence>
<protein>
    <submittedName>
        <fullName evidence="9">S-locus glycoprotein</fullName>
    </submittedName>
</protein>
<dbReference type="PROSITE" id="PS50927">
    <property type="entry name" value="BULB_LECTIN"/>
    <property type="match status" value="1"/>
</dbReference>
<name>A0A2P5EHK8_TREOI</name>
<dbReference type="InterPro" id="IPR003609">
    <property type="entry name" value="Pan_app"/>
</dbReference>
<organism evidence="9 10">
    <name type="scientific">Trema orientale</name>
    <name type="common">Charcoal tree</name>
    <name type="synonym">Celtis orientalis</name>
    <dbReference type="NCBI Taxonomy" id="63057"/>
    <lineage>
        <taxon>Eukaryota</taxon>
        <taxon>Viridiplantae</taxon>
        <taxon>Streptophyta</taxon>
        <taxon>Embryophyta</taxon>
        <taxon>Tracheophyta</taxon>
        <taxon>Spermatophyta</taxon>
        <taxon>Magnoliopsida</taxon>
        <taxon>eudicotyledons</taxon>
        <taxon>Gunneridae</taxon>
        <taxon>Pentapetalae</taxon>
        <taxon>rosids</taxon>
        <taxon>fabids</taxon>
        <taxon>Rosales</taxon>
        <taxon>Cannabaceae</taxon>
        <taxon>Trema</taxon>
    </lineage>
</organism>
<evidence type="ECO:0000256" key="6">
    <source>
        <dbReference type="SAM" id="SignalP"/>
    </source>
</evidence>
<dbReference type="InterPro" id="IPR035446">
    <property type="entry name" value="SLSG/EP1"/>
</dbReference>
<dbReference type="Pfam" id="PF08276">
    <property type="entry name" value="PAN_2"/>
    <property type="match status" value="1"/>
</dbReference>
<dbReference type="Pfam" id="PF01453">
    <property type="entry name" value="B_lectin"/>
    <property type="match status" value="1"/>
</dbReference>
<dbReference type="FunFam" id="2.90.10.10:FF:000029">
    <property type="entry name" value="G-type lectin S-receptor-like serine/threonine-protein kinase"/>
    <property type="match status" value="1"/>
</dbReference>
<dbReference type="Gene3D" id="2.90.10.10">
    <property type="entry name" value="Bulb-type lectin domain"/>
    <property type="match status" value="1"/>
</dbReference>
<dbReference type="CDD" id="cd00028">
    <property type="entry name" value="B_lectin"/>
    <property type="match status" value="1"/>
</dbReference>
<feature type="chain" id="PRO_5037483643" evidence="6">
    <location>
        <begin position="29"/>
        <end position="478"/>
    </location>
</feature>
<dbReference type="OrthoDB" id="1178598at2759"/>
<sequence>MNFSEPFFLNTLLLITTILILAIPCCTCTSLNTITPDQPLKDGDVLVSTRNTFALGFFSPGNSNNRYIGIWYNKVPEQTVVWVANRDNPLINDTSGVLTVNGQGGLILYGRNRNSPLWSANISVHNTKTSMAKLLDVGNLVLLDQNNTAQNLIWQSFDHPTDTMLPFMKLGLNRVSGLDWVLTSWKSKDDPGTGNCTYLIDPNGYPQLFLNLRRVPKWRGGPWTGLRWSGVPKMAPSKFIFNVSFVNDPDQLIITDGILNDSIFTRMMVDESGTVHRSTWQDGERKWVEFWSAPSEWCDNYGQCGPNGNCDPSDASKFDCTCLPGFQPGSPRNWELRDGSGGCVRKRDAHVCGNGEGFVKIAHAKLPDTSVARVEMGLSLRACEQVCLRDCTCTAYTGANESRDGDGCLTWHGDLVDMRTYSGAGQDLYVRVDAITLGLCPIFAHLGIKPAGYRIGSPAQSSRFPSTARLAEPDDPYL</sequence>
<evidence type="ECO:0000259" key="7">
    <source>
        <dbReference type="PROSITE" id="PS50927"/>
    </source>
</evidence>
<dbReference type="PANTHER" id="PTHR32444:SF63">
    <property type="entry name" value="G-TYPE LECTIN S-RECEPTOR-LIKE SERINE_THREONINE-PROTEIN KINASE RKS1"/>
    <property type="match status" value="1"/>
</dbReference>
<keyword evidence="2 6" id="KW-0732">Signal</keyword>
<dbReference type="InterPro" id="IPR000858">
    <property type="entry name" value="S_locus_glycoprot_dom"/>
</dbReference>
<accession>A0A2P5EHK8</accession>
<dbReference type="PANTHER" id="PTHR32444">
    <property type="entry name" value="BULB-TYPE LECTIN DOMAIN-CONTAINING PROTEIN"/>
    <property type="match status" value="1"/>
</dbReference>
<dbReference type="EMBL" id="JXTC01000153">
    <property type="protein sequence ID" value="PON85025.1"/>
    <property type="molecule type" value="Genomic_DNA"/>
</dbReference>
<dbReference type="PIRSF" id="PIRSF002686">
    <property type="entry name" value="SLG"/>
    <property type="match status" value="1"/>
</dbReference>
<feature type="domain" description="Bulb-type lectin" evidence="7">
    <location>
        <begin position="31"/>
        <end position="155"/>
    </location>
</feature>
<dbReference type="AlphaFoldDB" id="A0A2P5EHK8"/>
<dbReference type="GO" id="GO:0048544">
    <property type="term" value="P:recognition of pollen"/>
    <property type="evidence" value="ECO:0007669"/>
    <property type="project" value="InterPro"/>
</dbReference>
<dbReference type="PROSITE" id="PS50948">
    <property type="entry name" value="PAN"/>
    <property type="match status" value="1"/>
</dbReference>
<gene>
    <name evidence="9" type="ORF">TorRG33x02_191250</name>
</gene>
<evidence type="ECO:0000259" key="8">
    <source>
        <dbReference type="PROSITE" id="PS50948"/>
    </source>
</evidence>
<dbReference type="InParanoid" id="A0A2P5EHK8"/>
<dbReference type="SMART" id="SM00108">
    <property type="entry name" value="B_lectin"/>
    <property type="match status" value="1"/>
</dbReference>
<comment type="function">
    <text evidence="1">Involved in sporophytic self-incompatibility system (the inability of flowering plants to achieve self-fertilization).</text>
</comment>
<evidence type="ECO:0000256" key="4">
    <source>
        <dbReference type="ARBA" id="ARBA00023180"/>
    </source>
</evidence>
<dbReference type="CDD" id="cd01098">
    <property type="entry name" value="PAN_AP_plant"/>
    <property type="match status" value="1"/>
</dbReference>
<dbReference type="STRING" id="63057.A0A2P5EHK8"/>
<dbReference type="InterPro" id="IPR036426">
    <property type="entry name" value="Bulb-type_lectin_dom_sf"/>
</dbReference>
<evidence type="ECO:0000256" key="2">
    <source>
        <dbReference type="ARBA" id="ARBA00022729"/>
    </source>
</evidence>
<feature type="signal peptide" evidence="6">
    <location>
        <begin position="1"/>
        <end position="28"/>
    </location>
</feature>
<comment type="caution">
    <text evidence="9">The sequence shown here is derived from an EMBL/GenBank/DDBJ whole genome shotgun (WGS) entry which is preliminary data.</text>
</comment>
<dbReference type="Proteomes" id="UP000237000">
    <property type="component" value="Unassembled WGS sequence"/>
</dbReference>
<dbReference type="SUPFAM" id="SSF51110">
    <property type="entry name" value="alpha-D-mannose-specific plant lectins"/>
    <property type="match status" value="1"/>
</dbReference>
<dbReference type="Pfam" id="PF00954">
    <property type="entry name" value="S_locus_glycop"/>
    <property type="match status" value="1"/>
</dbReference>
<reference evidence="10" key="1">
    <citation type="submission" date="2016-06" db="EMBL/GenBank/DDBJ databases">
        <title>Parallel loss of symbiosis genes in relatives of nitrogen-fixing non-legume Parasponia.</title>
        <authorList>
            <person name="Van Velzen R."/>
            <person name="Holmer R."/>
            <person name="Bu F."/>
            <person name="Rutten L."/>
            <person name="Van Zeijl A."/>
            <person name="Liu W."/>
            <person name="Santuari L."/>
            <person name="Cao Q."/>
            <person name="Sharma T."/>
            <person name="Shen D."/>
            <person name="Roswanjaya Y."/>
            <person name="Wardhani T."/>
            <person name="Kalhor M.S."/>
            <person name="Jansen J."/>
            <person name="Van den Hoogen J."/>
            <person name="Gungor B."/>
            <person name="Hartog M."/>
            <person name="Hontelez J."/>
            <person name="Verver J."/>
            <person name="Yang W.-C."/>
            <person name="Schijlen E."/>
            <person name="Repin R."/>
            <person name="Schilthuizen M."/>
            <person name="Schranz E."/>
            <person name="Heidstra R."/>
            <person name="Miyata K."/>
            <person name="Fedorova E."/>
            <person name="Kohlen W."/>
            <person name="Bisseling T."/>
            <person name="Smit S."/>
            <person name="Geurts R."/>
        </authorList>
    </citation>
    <scope>NUCLEOTIDE SEQUENCE [LARGE SCALE GENOMIC DNA]</scope>
    <source>
        <strain evidence="10">cv. RG33-2</strain>
    </source>
</reference>
<feature type="region of interest" description="Disordered" evidence="5">
    <location>
        <begin position="458"/>
        <end position="478"/>
    </location>
</feature>
<evidence type="ECO:0000256" key="1">
    <source>
        <dbReference type="ARBA" id="ARBA00003061"/>
    </source>
</evidence>
<feature type="domain" description="Apple" evidence="8">
    <location>
        <begin position="352"/>
        <end position="433"/>
    </location>
</feature>
<proteinExistence type="predicted"/>
<evidence type="ECO:0000313" key="9">
    <source>
        <dbReference type="EMBL" id="PON85025.1"/>
    </source>
</evidence>
<dbReference type="SMART" id="SM00473">
    <property type="entry name" value="PAN_AP"/>
    <property type="match status" value="1"/>
</dbReference>
<keyword evidence="10" id="KW-1185">Reference proteome</keyword>
<keyword evidence="4" id="KW-0325">Glycoprotein</keyword>
<keyword evidence="3" id="KW-1015">Disulfide bond</keyword>
<evidence type="ECO:0000256" key="3">
    <source>
        <dbReference type="ARBA" id="ARBA00023157"/>
    </source>
</evidence>